<dbReference type="GO" id="GO:0015297">
    <property type="term" value="F:antiporter activity"/>
    <property type="evidence" value="ECO:0007669"/>
    <property type="project" value="InterPro"/>
</dbReference>
<keyword evidence="7 8" id="KW-0472">Membrane</keyword>
<comment type="caution">
    <text evidence="10">The sequence shown here is derived from an EMBL/GenBank/DDBJ whole genome shotgun (WGS) entry which is preliminary data.</text>
</comment>
<dbReference type="PANTHER" id="PTHR42751">
    <property type="entry name" value="SODIUM/HYDROGEN EXCHANGER FAMILY/TRKA DOMAIN PROTEIN"/>
    <property type="match status" value="1"/>
</dbReference>
<dbReference type="RefSeq" id="WP_043414753.1">
    <property type="nucleotide sequence ID" value="NZ_JPMI01000425.1"/>
</dbReference>
<evidence type="ECO:0000256" key="3">
    <source>
        <dbReference type="ARBA" id="ARBA00022448"/>
    </source>
</evidence>
<protein>
    <submittedName>
        <fullName evidence="10">Potassium transporter</fullName>
    </submittedName>
</protein>
<dbReference type="Proteomes" id="UP000028547">
    <property type="component" value="Unassembled WGS sequence"/>
</dbReference>
<dbReference type="Pfam" id="PF02080">
    <property type="entry name" value="TrkA_C"/>
    <property type="match status" value="1"/>
</dbReference>
<keyword evidence="4" id="KW-0630">Potassium</keyword>
<dbReference type="InterPro" id="IPR036721">
    <property type="entry name" value="RCK_C_sf"/>
</dbReference>
<evidence type="ECO:0000256" key="5">
    <source>
        <dbReference type="ARBA" id="ARBA00022692"/>
    </source>
</evidence>
<feature type="transmembrane region" description="Helical" evidence="8">
    <location>
        <begin position="91"/>
        <end position="112"/>
    </location>
</feature>
<feature type="transmembrane region" description="Helical" evidence="8">
    <location>
        <begin position="182"/>
        <end position="204"/>
    </location>
</feature>
<dbReference type="AlphaFoldDB" id="A0A084SE76"/>
<comment type="similarity">
    <text evidence="2">Belongs to the monovalent cation:proton antiporter 2 (CPA2) transporter (TC 2.A.37) family.</text>
</comment>
<gene>
    <name evidence="10" type="ORF">Q664_52455</name>
</gene>
<feature type="transmembrane region" description="Helical" evidence="8">
    <location>
        <begin position="542"/>
        <end position="561"/>
    </location>
</feature>
<reference evidence="10 11" key="1">
    <citation type="submission" date="2014-07" db="EMBL/GenBank/DDBJ databases">
        <title>Draft Genome Sequence of Gephyronic Acid Producer, Cystobacter violaceus Strain Cb vi76.</title>
        <authorList>
            <person name="Stevens D.C."/>
            <person name="Young J."/>
            <person name="Carmichael R."/>
            <person name="Tan J."/>
            <person name="Taylor R.E."/>
        </authorList>
    </citation>
    <scope>NUCLEOTIDE SEQUENCE [LARGE SCALE GENOMIC DNA]</scope>
    <source>
        <strain evidence="10 11">Cb vi76</strain>
    </source>
</reference>
<keyword evidence="4" id="KW-0633">Potassium transport</keyword>
<evidence type="ECO:0000256" key="7">
    <source>
        <dbReference type="ARBA" id="ARBA00023136"/>
    </source>
</evidence>
<feature type="transmembrane region" description="Helical" evidence="8">
    <location>
        <begin position="6"/>
        <end position="25"/>
    </location>
</feature>
<feature type="transmembrane region" description="Helical" evidence="8">
    <location>
        <begin position="149"/>
        <end position="170"/>
    </location>
</feature>
<dbReference type="GO" id="GO:0016020">
    <property type="term" value="C:membrane"/>
    <property type="evidence" value="ECO:0007669"/>
    <property type="project" value="UniProtKB-SubCell"/>
</dbReference>
<accession>A0A084SE76</accession>
<organism evidence="10 11">
    <name type="scientific">Archangium violaceum Cb vi76</name>
    <dbReference type="NCBI Taxonomy" id="1406225"/>
    <lineage>
        <taxon>Bacteria</taxon>
        <taxon>Pseudomonadati</taxon>
        <taxon>Myxococcota</taxon>
        <taxon>Myxococcia</taxon>
        <taxon>Myxococcales</taxon>
        <taxon>Cystobacterineae</taxon>
        <taxon>Archangiaceae</taxon>
        <taxon>Archangium</taxon>
    </lineage>
</organism>
<evidence type="ECO:0000313" key="11">
    <source>
        <dbReference type="Proteomes" id="UP000028547"/>
    </source>
</evidence>
<feature type="transmembrane region" description="Helical" evidence="8">
    <location>
        <begin position="32"/>
        <end position="51"/>
    </location>
</feature>
<keyword evidence="4" id="KW-0406">Ion transport</keyword>
<evidence type="ECO:0000259" key="9">
    <source>
        <dbReference type="PROSITE" id="PS51202"/>
    </source>
</evidence>
<keyword evidence="6 8" id="KW-1133">Transmembrane helix</keyword>
<feature type="domain" description="RCK C-terminal" evidence="9">
    <location>
        <begin position="600"/>
        <end position="684"/>
    </location>
</feature>
<proteinExistence type="inferred from homology"/>
<dbReference type="InterPro" id="IPR038770">
    <property type="entry name" value="Na+/solute_symporter_sf"/>
</dbReference>
<name>A0A084SE76_9BACT</name>
<evidence type="ECO:0000313" key="10">
    <source>
        <dbReference type="EMBL" id="KFA86761.1"/>
    </source>
</evidence>
<feature type="transmembrane region" description="Helical" evidence="8">
    <location>
        <begin position="330"/>
        <end position="350"/>
    </location>
</feature>
<feature type="transmembrane region" description="Helical" evidence="8">
    <location>
        <begin position="356"/>
        <end position="376"/>
    </location>
</feature>
<feature type="transmembrane region" description="Helical" evidence="8">
    <location>
        <begin position="466"/>
        <end position="484"/>
    </location>
</feature>
<feature type="transmembrane region" description="Helical" evidence="8">
    <location>
        <begin position="295"/>
        <end position="318"/>
    </location>
</feature>
<dbReference type="InterPro" id="IPR006037">
    <property type="entry name" value="RCK_C"/>
</dbReference>
<keyword evidence="3" id="KW-0813">Transport</keyword>
<dbReference type="GO" id="GO:0006813">
    <property type="term" value="P:potassium ion transport"/>
    <property type="evidence" value="ECO:0007669"/>
    <property type="project" value="UniProtKB-KW"/>
</dbReference>
<feature type="transmembrane region" description="Helical" evidence="8">
    <location>
        <begin position="216"/>
        <end position="234"/>
    </location>
</feature>
<feature type="transmembrane region" description="Helical" evidence="8">
    <location>
        <begin position="57"/>
        <end position="79"/>
    </location>
</feature>
<evidence type="ECO:0000256" key="1">
    <source>
        <dbReference type="ARBA" id="ARBA00004141"/>
    </source>
</evidence>
<feature type="transmembrane region" description="Helical" evidence="8">
    <location>
        <begin position="515"/>
        <end position="536"/>
    </location>
</feature>
<evidence type="ECO:0000256" key="8">
    <source>
        <dbReference type="SAM" id="Phobius"/>
    </source>
</evidence>
<keyword evidence="5 8" id="KW-0812">Transmembrane</keyword>
<feature type="transmembrane region" description="Helical" evidence="8">
    <location>
        <begin position="424"/>
        <end position="446"/>
    </location>
</feature>
<dbReference type="Gene3D" id="1.20.1530.20">
    <property type="match status" value="1"/>
</dbReference>
<dbReference type="InterPro" id="IPR006153">
    <property type="entry name" value="Cation/H_exchanger_TM"/>
</dbReference>
<dbReference type="SUPFAM" id="SSF116726">
    <property type="entry name" value="TrkA C-terminal domain-like"/>
    <property type="match status" value="1"/>
</dbReference>
<evidence type="ECO:0000256" key="6">
    <source>
        <dbReference type="ARBA" id="ARBA00022989"/>
    </source>
</evidence>
<dbReference type="PROSITE" id="PS51202">
    <property type="entry name" value="RCK_C"/>
    <property type="match status" value="1"/>
</dbReference>
<dbReference type="PANTHER" id="PTHR42751:SF3">
    <property type="entry name" value="SODIUM_GLUTAMATE SYMPORTER"/>
    <property type="match status" value="1"/>
</dbReference>
<dbReference type="Pfam" id="PF00999">
    <property type="entry name" value="Na_H_Exchanger"/>
    <property type="match status" value="1"/>
</dbReference>
<comment type="subcellular location">
    <subcellularLocation>
        <location evidence="1">Membrane</location>
        <topology evidence="1">Multi-pass membrane protein</topology>
    </subcellularLocation>
</comment>
<evidence type="ECO:0000256" key="4">
    <source>
        <dbReference type="ARBA" id="ARBA00022538"/>
    </source>
</evidence>
<dbReference type="Gene3D" id="3.30.70.1450">
    <property type="entry name" value="Regulator of K+ conductance, C-terminal domain"/>
    <property type="match status" value="1"/>
</dbReference>
<dbReference type="GO" id="GO:0008324">
    <property type="term" value="F:monoatomic cation transmembrane transporter activity"/>
    <property type="evidence" value="ECO:0007669"/>
    <property type="project" value="InterPro"/>
</dbReference>
<dbReference type="EMBL" id="JPMI01000425">
    <property type="protein sequence ID" value="KFA86761.1"/>
    <property type="molecule type" value="Genomic_DNA"/>
</dbReference>
<evidence type="ECO:0000256" key="2">
    <source>
        <dbReference type="ARBA" id="ARBA00005551"/>
    </source>
</evidence>
<feature type="transmembrane region" description="Helical" evidence="8">
    <location>
        <begin position="118"/>
        <end position="137"/>
    </location>
</feature>
<dbReference type="GO" id="GO:1902600">
    <property type="term" value="P:proton transmembrane transport"/>
    <property type="evidence" value="ECO:0007669"/>
    <property type="project" value="InterPro"/>
</dbReference>
<sequence>MHGAHDFLKALAMVLCVAAVTSVIFQRLRQPVVLGYIIAGLIIGPHVPIPLVADSGIVQTLSELGVILLMFSLGLEFSLRKLFQVGPTAGVTAIIQCSLMIWLGFVVGRAFGWTALESIFTGAIIAISSTTIIAKAFDEQGIKGKLREIVVGVLIVEDLIAILLMATLTAVSTGAGLSAGQLALTIGRLGLFLVGLVVVGLLVIPRVVRAVHKLNRPETLLVTSVGICFAVALLAQEFGYSVALGAFLAGSLVAESGKEKDVEHLVQPVRDVFAAIFFVSVGMLIDPALVAKHWVAVAVLTGVVILGKLVGVALGVFLTGNGTRTAVQSGLSLAQIGEFSFIIAGLGLSLNATGQFLYPVAVAVSAITTLTTPFLIRASGPVANVVDRKLPRPLQTFAALYGSWVEGLRTAPTQKTTGASIRRLVRLMVLDAAMLAALVIGTSVFIERLTTTVENRGGLGASVARLLVIGLASALAVPFLVGLVRMARSLGVLLADLALPPSEGKLDRAAAPRRALVVTLQLASLLSVGIPLVALTQPFIPGFQGAAVLLVQLAVLAVGFWRSATNLQGHVRAGSQVIVSALAAQTHVPGNEEKHGERLKTLHAILPGLGEPTPVRLEASSPAVGQSLAQLNLRGMTGATVLAIQRDDGEAVVPTAQEVLREGDVLALAGTHEAIDAARAVLETPRSQEAAAP</sequence>